<dbReference type="GO" id="GO:0007131">
    <property type="term" value="P:reciprocal meiotic recombination"/>
    <property type="evidence" value="ECO:0007669"/>
    <property type="project" value="TreeGrafter"/>
</dbReference>
<proteinExistence type="predicted"/>
<dbReference type="Proteomes" id="UP001295684">
    <property type="component" value="Unassembled WGS sequence"/>
</dbReference>
<evidence type="ECO:0000256" key="2">
    <source>
        <dbReference type="SAM" id="Phobius"/>
    </source>
</evidence>
<name>A0AAD1TZP4_EUPCR</name>
<dbReference type="PANTHER" id="PTHR31398">
    <property type="entry name" value="MEIOTIC NUCLEAR DIVISION PROTEIN 1 HOMOLOG"/>
    <property type="match status" value="1"/>
</dbReference>
<dbReference type="AlphaFoldDB" id="A0AAD1TZP4"/>
<comment type="caution">
    <text evidence="3">The sequence shown here is derived from an EMBL/GenBank/DDBJ whole genome shotgun (WGS) entry which is preliminary data.</text>
</comment>
<dbReference type="GO" id="GO:0005634">
    <property type="term" value="C:nucleus"/>
    <property type="evidence" value="ECO:0007669"/>
    <property type="project" value="TreeGrafter"/>
</dbReference>
<sequence length="692" mass="79589">MTGWIRTIGSKVGGVVKAIDLYGRRITLNYKGEDKFKTMFGGSVSIIVLITLLGYAAYMMETMFARRTIVYSTNSVIRDLTKSDEEHRPAEHGFAIAVGFRFNSVSLLDEKYLKMFKIKAYQYHSIIKPEGGWNETWTELELMKCEDSFPYQNKTLLRRFNIHNYVCIKPTNYSIVGNWYTDISKSLQIELLRCDTSERDDCEDDGVINSEIFNNYFEVLMINSYFDLESFSQPIKNYLTQKYYYVCQQGYYLKTDIFLKENKIDTLDDYTLVDGKKDGTFYAISEEKTDKFSYDSKTFSYVTVYLDSESDTYTRAVFTFTDILASIGGIFSLLQSLAAVIVAFYADRVYKFSAISKIYTFDEKELYEDSGENSNKIDELSQKPIIVENNNIYESSHPGGFNFEEDKKGDSEEDEGGAPEDPAKPLAQESPISREQEISLKEKLSKKRRYAYTAVDLLYNMFCVVKCKKWCRKRYNNSKLYNKGLQRYCHDLDATNIISNLHQLNILINVLFTDRQKILSKFSDSRSLSNESCATANKLDLILPYKCKNFEQKLIEYQEAIGDIKENELTEFDNKLIDQIDPGWRPIMKHPVCSKVVSKNLDSGGTNRQIRNITSPEHRLNVSVKDVQIELQQRPPDQNHSVSSSSIKNEEDIISAEIDDDGIAFGNRASILSKKEGNSPASYLAKIHEHNK</sequence>
<feature type="transmembrane region" description="Helical" evidence="2">
    <location>
        <begin position="39"/>
        <end position="58"/>
    </location>
</feature>
<evidence type="ECO:0000313" key="4">
    <source>
        <dbReference type="Proteomes" id="UP001295684"/>
    </source>
</evidence>
<keyword evidence="4" id="KW-1185">Reference proteome</keyword>
<reference evidence="3" key="1">
    <citation type="submission" date="2023-07" db="EMBL/GenBank/DDBJ databases">
        <authorList>
            <consortium name="AG Swart"/>
            <person name="Singh M."/>
            <person name="Singh A."/>
            <person name="Seah K."/>
            <person name="Emmerich C."/>
        </authorList>
    </citation>
    <scope>NUCLEOTIDE SEQUENCE</scope>
    <source>
        <strain evidence="3">DP1</strain>
    </source>
</reference>
<dbReference type="EMBL" id="CAMPGE010000703">
    <property type="protein sequence ID" value="CAI2359457.1"/>
    <property type="molecule type" value="Genomic_DNA"/>
</dbReference>
<feature type="transmembrane region" description="Helical" evidence="2">
    <location>
        <begin position="323"/>
        <end position="346"/>
    </location>
</feature>
<accession>A0AAD1TZP4</accession>
<evidence type="ECO:0000256" key="1">
    <source>
        <dbReference type="SAM" id="MobiDB-lite"/>
    </source>
</evidence>
<evidence type="ECO:0000313" key="3">
    <source>
        <dbReference type="EMBL" id="CAI2359457.1"/>
    </source>
</evidence>
<organism evidence="3 4">
    <name type="scientific">Euplotes crassus</name>
    <dbReference type="NCBI Taxonomy" id="5936"/>
    <lineage>
        <taxon>Eukaryota</taxon>
        <taxon>Sar</taxon>
        <taxon>Alveolata</taxon>
        <taxon>Ciliophora</taxon>
        <taxon>Intramacronucleata</taxon>
        <taxon>Spirotrichea</taxon>
        <taxon>Hypotrichia</taxon>
        <taxon>Euplotida</taxon>
        <taxon>Euplotidae</taxon>
        <taxon>Moneuplotes</taxon>
    </lineage>
</organism>
<keyword evidence="2" id="KW-0812">Transmembrane</keyword>
<protein>
    <submittedName>
        <fullName evidence="3">Uncharacterized protein</fullName>
    </submittedName>
</protein>
<feature type="region of interest" description="Disordered" evidence="1">
    <location>
        <begin position="393"/>
        <end position="432"/>
    </location>
</feature>
<gene>
    <name evidence="3" type="ORF">ECRASSUSDP1_LOCUS748</name>
</gene>
<keyword evidence="2" id="KW-1133">Transmembrane helix</keyword>
<keyword evidence="2" id="KW-0472">Membrane</keyword>
<dbReference type="PANTHER" id="PTHR31398:SF0">
    <property type="entry name" value="MEIOTIC NUCLEAR DIVISION PROTEIN 1 HOMOLOG"/>
    <property type="match status" value="1"/>
</dbReference>